<reference evidence="9 10" key="1">
    <citation type="submission" date="2019-09" db="EMBL/GenBank/DDBJ databases">
        <title>Bird 10,000 Genomes (B10K) Project - Family phase.</title>
        <authorList>
            <person name="Zhang G."/>
        </authorList>
    </citation>
    <scope>NUCLEOTIDE SEQUENCE [LARGE SCALE GENOMIC DNA]</scope>
    <source>
        <strain evidence="9">B10K-DU-001-78</strain>
        <tissue evidence="9">Muscle</tissue>
    </source>
</reference>
<dbReference type="InterPro" id="IPR010796">
    <property type="entry name" value="C2_B9-type_dom"/>
</dbReference>
<organism evidence="9 10">
    <name type="scientific">Indicator maculatus</name>
    <name type="common">spotted honeyguide</name>
    <dbReference type="NCBI Taxonomy" id="545262"/>
    <lineage>
        <taxon>Eukaryota</taxon>
        <taxon>Metazoa</taxon>
        <taxon>Chordata</taxon>
        <taxon>Craniata</taxon>
        <taxon>Vertebrata</taxon>
        <taxon>Euteleostomi</taxon>
        <taxon>Archelosauria</taxon>
        <taxon>Archosauria</taxon>
        <taxon>Dinosauria</taxon>
        <taxon>Saurischia</taxon>
        <taxon>Theropoda</taxon>
        <taxon>Coelurosauria</taxon>
        <taxon>Aves</taxon>
        <taxon>Neognathae</taxon>
        <taxon>Neoaves</taxon>
        <taxon>Telluraves</taxon>
        <taxon>Coraciimorphae</taxon>
        <taxon>Piciformes</taxon>
        <taxon>Indicatoridae</taxon>
        <taxon>Indicator</taxon>
    </lineage>
</organism>
<proteinExistence type="inferred from homology"/>
<accession>A0A7L1H175</accession>
<evidence type="ECO:0000256" key="5">
    <source>
        <dbReference type="ARBA" id="ARBA00023273"/>
    </source>
</evidence>
<comment type="similarity">
    <text evidence="7">Belongs to the B9D family.</text>
</comment>
<evidence type="ECO:0000313" key="10">
    <source>
        <dbReference type="Proteomes" id="UP000557230"/>
    </source>
</evidence>
<evidence type="ECO:0000256" key="4">
    <source>
        <dbReference type="ARBA" id="ARBA00023212"/>
    </source>
</evidence>
<dbReference type="Pfam" id="PF07162">
    <property type="entry name" value="B9-C2"/>
    <property type="match status" value="1"/>
</dbReference>
<comment type="subcellular location">
    <subcellularLocation>
        <location evidence="1">Cytoplasm</location>
        <location evidence="1">Cytoskeleton</location>
        <location evidence="1">Cilium basal body</location>
    </subcellularLocation>
</comment>
<keyword evidence="4" id="KW-0206">Cytoskeleton</keyword>
<sequence>LGYGFCHLPSSPGCHSVTCVTWRPLGTPGERLRRLFLGGGPQLLPPEVPNLSTEPSQRCRLSTQAGGRVWLQLGVILRNFSPHGVLC</sequence>
<name>A0A7L1H175_9PICI</name>
<protein>
    <recommendedName>
        <fullName evidence="8">B9 domain-containing protein 2</fullName>
    </recommendedName>
</protein>
<dbReference type="PANTHER" id="PTHR12968:SF2">
    <property type="entry name" value="B9 DOMAIN-CONTAINING PROTEIN 2"/>
    <property type="match status" value="1"/>
</dbReference>
<keyword evidence="2" id="KW-0963">Cytoplasm</keyword>
<dbReference type="PANTHER" id="PTHR12968">
    <property type="entry name" value="B9 DOMAIN-CONTAINING"/>
    <property type="match status" value="1"/>
</dbReference>
<dbReference type="GO" id="GO:0060271">
    <property type="term" value="P:cilium assembly"/>
    <property type="evidence" value="ECO:0007669"/>
    <property type="project" value="TreeGrafter"/>
</dbReference>
<comment type="caution">
    <text evidence="9">The sequence shown here is derived from an EMBL/GenBank/DDBJ whole genome shotgun (WGS) entry which is preliminary data.</text>
</comment>
<evidence type="ECO:0000256" key="6">
    <source>
        <dbReference type="ARBA" id="ARBA00037672"/>
    </source>
</evidence>
<keyword evidence="10" id="KW-1185">Reference proteome</keyword>
<keyword evidence="5" id="KW-0966">Cell projection</keyword>
<feature type="non-terminal residue" evidence="9">
    <location>
        <position position="87"/>
    </location>
</feature>
<comment type="function">
    <text evidence="6">Component of the tectonic-like complex, a complex localized at the transition zone of primary cilia and acting as a barrier that prevents diffusion of transmembrane proteins between the cilia and plasma membranes.</text>
</comment>
<evidence type="ECO:0000256" key="3">
    <source>
        <dbReference type="ARBA" id="ARBA00022794"/>
    </source>
</evidence>
<evidence type="ECO:0000256" key="8">
    <source>
        <dbReference type="ARBA" id="ARBA00039272"/>
    </source>
</evidence>
<evidence type="ECO:0000256" key="1">
    <source>
        <dbReference type="ARBA" id="ARBA00004120"/>
    </source>
</evidence>
<dbReference type="EMBL" id="VXBD01015759">
    <property type="protein sequence ID" value="NXN19912.1"/>
    <property type="molecule type" value="Genomic_DNA"/>
</dbReference>
<dbReference type="OrthoDB" id="184109at2759"/>
<dbReference type="GO" id="GO:0036038">
    <property type="term" value="C:MKS complex"/>
    <property type="evidence" value="ECO:0007669"/>
    <property type="project" value="TreeGrafter"/>
</dbReference>
<dbReference type="Proteomes" id="UP000557230">
    <property type="component" value="Unassembled WGS sequence"/>
</dbReference>
<gene>
    <name evidence="9" type="primary">B9d2</name>
    <name evidence="9" type="ORF">INDMAC_R14838</name>
</gene>
<dbReference type="AlphaFoldDB" id="A0A7L1H175"/>
<evidence type="ECO:0000256" key="7">
    <source>
        <dbReference type="ARBA" id="ARBA00038411"/>
    </source>
</evidence>
<evidence type="ECO:0000313" key="9">
    <source>
        <dbReference type="EMBL" id="NXN19912.1"/>
    </source>
</evidence>
<evidence type="ECO:0000256" key="2">
    <source>
        <dbReference type="ARBA" id="ARBA00022490"/>
    </source>
</evidence>
<feature type="non-terminal residue" evidence="9">
    <location>
        <position position="1"/>
    </location>
</feature>
<dbReference type="PROSITE" id="PS51381">
    <property type="entry name" value="C2_B9"/>
    <property type="match status" value="1"/>
</dbReference>
<keyword evidence="3" id="KW-0970">Cilium biogenesis/degradation</keyword>